<dbReference type="AlphaFoldDB" id="A0AAX2ISP0"/>
<dbReference type="EMBL" id="FUZE01000037">
    <property type="protein sequence ID" value="SKC11934.1"/>
    <property type="molecule type" value="Genomic_DNA"/>
</dbReference>
<dbReference type="Proteomes" id="UP000251937">
    <property type="component" value="Unassembled WGS sequence"/>
</dbReference>
<dbReference type="GO" id="GO:0046677">
    <property type="term" value="P:response to antibiotic"/>
    <property type="evidence" value="ECO:0007669"/>
    <property type="project" value="InterPro"/>
</dbReference>
<sequence>MNKSFALIILIFSFNFNLAQQKKIGSFNYILLGEPTHGDGAVVDEKIKIIKQLHSDSDFKTILFEAGFYDNFKAWELYKNNNDIDIYNQSVFSIWSNTKAFQELLSYVKQNSDMKILGVDCQEGELFQQYYLEDLKELLNKNNISLNETDFQVVDKTLINRDLEYLKNSKNEVDKLYTIYNKFLKVFQMIRNTDFKDKVIIQAFKSSKAEVDYTIKKQNGVNFPVQNPRDQQMAENFIFLQKELKNEKLIFWAANYHIANDLSLFKFTDITQDYLKRMYVQEKELTSHNESSLQDNINEINDLQNSIPLGKILKEYYKDQLYSLAFTAYSGNYLGGHENITPILTPPQNSIEFELFSKNSKATLVDLKNYPNEEFYSSTLGYLPIIMKWKNVYDGIYFIPKMYPPVMVTYKKTSNVNVQINNDLKIRGIILNKLKKTPIAYADVYYKSNNKSVVANEKGEFIISKSQLSTDYLVVSAIGYKNDSIQVKKISQELIFDLIESSEKITQIEEVVIKSQKTLSAEEILEKAKQNVESNYIQSPYNQKFYVSVNRYNENDTLSYREGALVETFNKNGLNSSNNAEKGIFGEILQNKSHTKNSEKDKWGGVGNLWVQLNRDIILSKANVLYRTNSYDLSNKKIIEYDGRRVYKIDFVNNSPGTYSTGFGYPAPISSIGSIYIDSKSFAVLRYEHCIVRQVSQNKHMKYPIQSFHKIIETYKEASGKYFINFYKQIDKDNYLKDNKVIATRYGGFYLMSEDITVSKVKEYDRPIIKLKQDFYPKENQEFWKNNNYYIEDENYKFENCESK</sequence>
<evidence type="ECO:0000313" key="4">
    <source>
        <dbReference type="Proteomes" id="UP000251937"/>
    </source>
</evidence>
<dbReference type="PANTHER" id="PTHR31299:SF0">
    <property type="entry name" value="ESTERASE, PUTATIVE (AFU_ORTHOLOGUE AFUA_1G05850)-RELATED"/>
    <property type="match status" value="1"/>
</dbReference>
<gene>
    <name evidence="2" type="ORF">NCTC11212_04258</name>
    <name evidence="1" type="ORF">SAMN05421800_13715</name>
</gene>
<proteinExistence type="predicted"/>
<organism evidence="2 4">
    <name type="scientific">Chryseobacterium balustinum</name>
    <dbReference type="NCBI Taxonomy" id="246"/>
    <lineage>
        <taxon>Bacteria</taxon>
        <taxon>Pseudomonadati</taxon>
        <taxon>Bacteroidota</taxon>
        <taxon>Flavobacteriia</taxon>
        <taxon>Flavobacteriales</taxon>
        <taxon>Weeksellaceae</taxon>
        <taxon>Chryseobacterium group</taxon>
        <taxon>Chryseobacterium</taxon>
    </lineage>
</organism>
<evidence type="ECO:0000313" key="2">
    <source>
        <dbReference type="EMBL" id="SQA92740.1"/>
    </source>
</evidence>
<comment type="caution">
    <text evidence="2">The sequence shown here is derived from an EMBL/GenBank/DDBJ whole genome shotgun (WGS) entry which is preliminary data.</text>
</comment>
<evidence type="ECO:0000313" key="3">
    <source>
        <dbReference type="Proteomes" id="UP000190669"/>
    </source>
</evidence>
<dbReference type="InterPro" id="IPR008969">
    <property type="entry name" value="CarboxyPept-like_regulatory"/>
</dbReference>
<dbReference type="CDD" id="cd14728">
    <property type="entry name" value="Ere-like"/>
    <property type="match status" value="1"/>
</dbReference>
<dbReference type="Pfam" id="PF05139">
    <property type="entry name" value="Erythro_esteras"/>
    <property type="match status" value="1"/>
</dbReference>
<dbReference type="EMBL" id="UAVR01000024">
    <property type="protein sequence ID" value="SQA92740.1"/>
    <property type="molecule type" value="Genomic_DNA"/>
</dbReference>
<dbReference type="InterPro" id="IPR007815">
    <property type="entry name" value="Emycin_Estase"/>
</dbReference>
<dbReference type="Proteomes" id="UP000190669">
    <property type="component" value="Unassembled WGS sequence"/>
</dbReference>
<dbReference type="Gene3D" id="3.40.1660.10">
    <property type="entry name" value="EreA-like (biosynthetic domain)"/>
    <property type="match status" value="1"/>
</dbReference>
<name>A0AAX2ISP0_9FLAO</name>
<reference evidence="1 3" key="1">
    <citation type="submission" date="2017-02" db="EMBL/GenBank/DDBJ databases">
        <authorList>
            <person name="Varghese N."/>
            <person name="Submissions S."/>
        </authorList>
    </citation>
    <scope>NUCLEOTIDE SEQUENCE [LARGE SCALE GENOMIC DNA]</scope>
    <source>
        <strain evidence="1 3">DSM 16775</strain>
    </source>
</reference>
<keyword evidence="3" id="KW-1185">Reference proteome</keyword>
<evidence type="ECO:0000313" key="1">
    <source>
        <dbReference type="EMBL" id="SKC11934.1"/>
    </source>
</evidence>
<protein>
    <submittedName>
        <fullName evidence="1 2">Erythromycin esterase</fullName>
    </submittedName>
</protein>
<reference evidence="2 4" key="2">
    <citation type="submission" date="2018-06" db="EMBL/GenBank/DDBJ databases">
        <authorList>
            <consortium name="Pathogen Informatics"/>
            <person name="Doyle S."/>
        </authorList>
    </citation>
    <scope>NUCLEOTIDE SEQUENCE [LARGE SCALE GENOMIC DNA]</scope>
    <source>
        <strain evidence="2 4">NCTC11212</strain>
    </source>
</reference>
<dbReference type="SUPFAM" id="SSF49464">
    <property type="entry name" value="Carboxypeptidase regulatory domain-like"/>
    <property type="match status" value="1"/>
</dbReference>
<dbReference type="InterPro" id="IPR052036">
    <property type="entry name" value="Hydrolase/PRTase-associated"/>
</dbReference>
<dbReference type="RefSeq" id="WP_079467160.1">
    <property type="nucleotide sequence ID" value="NZ_CP033934.1"/>
</dbReference>
<accession>A0AAX2ISP0</accession>
<dbReference type="Gene3D" id="3.30.1870.10">
    <property type="entry name" value="EreA-like, domain 2"/>
    <property type="match status" value="1"/>
</dbReference>
<dbReference type="SUPFAM" id="SSF159501">
    <property type="entry name" value="EreA/ChaN-like"/>
    <property type="match status" value="1"/>
</dbReference>
<dbReference type="Gene3D" id="1.20.1440.30">
    <property type="entry name" value="Biosynthetic Protein domain"/>
    <property type="match status" value="1"/>
</dbReference>
<dbReference type="PANTHER" id="PTHR31299">
    <property type="entry name" value="ESTERASE, PUTATIVE (AFU_ORTHOLOGUE AFUA_1G05850)-RELATED"/>
    <property type="match status" value="1"/>
</dbReference>
<dbReference type="Pfam" id="PF13715">
    <property type="entry name" value="CarbopepD_reg_2"/>
    <property type="match status" value="1"/>
</dbReference>